<sequence>MRPAPPRALEVNFWGLALACRPGQRLRDPRPAGEPPRRPRVTPARPHAHTPRGDAVRRCHRFSSGPERGARAGPPREYSAITI</sequence>
<reference evidence="2 3" key="1">
    <citation type="journal article" date="2019" name="Commun. Biol.">
        <title>The bagworm genome reveals a unique fibroin gene that provides high tensile strength.</title>
        <authorList>
            <person name="Kono N."/>
            <person name="Nakamura H."/>
            <person name="Ohtoshi R."/>
            <person name="Tomita M."/>
            <person name="Numata K."/>
            <person name="Arakawa K."/>
        </authorList>
    </citation>
    <scope>NUCLEOTIDE SEQUENCE [LARGE SCALE GENOMIC DNA]</scope>
</reference>
<protein>
    <submittedName>
        <fullName evidence="2">Uncharacterized protein</fullName>
    </submittedName>
</protein>
<name>A0A4C1XQ57_EUMVA</name>
<feature type="compositionally biased region" description="Basic and acidic residues" evidence="1">
    <location>
        <begin position="25"/>
        <end position="37"/>
    </location>
</feature>
<proteinExistence type="predicted"/>
<evidence type="ECO:0000256" key="1">
    <source>
        <dbReference type="SAM" id="MobiDB-lite"/>
    </source>
</evidence>
<organism evidence="2 3">
    <name type="scientific">Eumeta variegata</name>
    <name type="common">Bagworm moth</name>
    <name type="synonym">Eumeta japonica</name>
    <dbReference type="NCBI Taxonomy" id="151549"/>
    <lineage>
        <taxon>Eukaryota</taxon>
        <taxon>Metazoa</taxon>
        <taxon>Ecdysozoa</taxon>
        <taxon>Arthropoda</taxon>
        <taxon>Hexapoda</taxon>
        <taxon>Insecta</taxon>
        <taxon>Pterygota</taxon>
        <taxon>Neoptera</taxon>
        <taxon>Endopterygota</taxon>
        <taxon>Lepidoptera</taxon>
        <taxon>Glossata</taxon>
        <taxon>Ditrysia</taxon>
        <taxon>Tineoidea</taxon>
        <taxon>Psychidae</taxon>
        <taxon>Oiketicinae</taxon>
        <taxon>Eumeta</taxon>
    </lineage>
</organism>
<dbReference type="Proteomes" id="UP000299102">
    <property type="component" value="Unassembled WGS sequence"/>
</dbReference>
<comment type="caution">
    <text evidence="2">The sequence shown here is derived from an EMBL/GenBank/DDBJ whole genome shotgun (WGS) entry which is preliminary data.</text>
</comment>
<dbReference type="AlphaFoldDB" id="A0A4C1XQ57"/>
<accession>A0A4C1XQ57</accession>
<keyword evidence="3" id="KW-1185">Reference proteome</keyword>
<evidence type="ECO:0000313" key="2">
    <source>
        <dbReference type="EMBL" id="GBP64335.1"/>
    </source>
</evidence>
<feature type="region of interest" description="Disordered" evidence="1">
    <location>
        <begin position="22"/>
        <end position="83"/>
    </location>
</feature>
<gene>
    <name evidence="2" type="ORF">EVAR_14903_1</name>
</gene>
<dbReference type="EMBL" id="BGZK01000895">
    <property type="protein sequence ID" value="GBP64335.1"/>
    <property type="molecule type" value="Genomic_DNA"/>
</dbReference>
<evidence type="ECO:0000313" key="3">
    <source>
        <dbReference type="Proteomes" id="UP000299102"/>
    </source>
</evidence>